<gene>
    <name evidence="2" type="ORF">JAAARDRAFT_54860</name>
</gene>
<dbReference type="EMBL" id="KL197712">
    <property type="protein sequence ID" value="KDQ61499.1"/>
    <property type="molecule type" value="Genomic_DNA"/>
</dbReference>
<dbReference type="InterPro" id="IPR000210">
    <property type="entry name" value="BTB/POZ_dom"/>
</dbReference>
<proteinExistence type="predicted"/>
<dbReference type="STRING" id="933084.A0A067Q3F7"/>
<feature type="domain" description="BTB" evidence="1">
    <location>
        <begin position="29"/>
        <end position="89"/>
    </location>
</feature>
<dbReference type="InParanoid" id="A0A067Q3F7"/>
<evidence type="ECO:0000313" key="3">
    <source>
        <dbReference type="Proteomes" id="UP000027265"/>
    </source>
</evidence>
<dbReference type="HOGENOM" id="CLU_052397_0_0_1"/>
<evidence type="ECO:0000313" key="2">
    <source>
        <dbReference type="EMBL" id="KDQ61499.1"/>
    </source>
</evidence>
<dbReference type="Pfam" id="PF00651">
    <property type="entry name" value="BTB"/>
    <property type="match status" value="1"/>
</dbReference>
<dbReference type="PROSITE" id="PS50097">
    <property type="entry name" value="BTB"/>
    <property type="match status" value="1"/>
</dbReference>
<protein>
    <recommendedName>
        <fullName evidence="1">BTB domain-containing protein</fullName>
    </recommendedName>
</protein>
<dbReference type="Gene3D" id="3.30.710.10">
    <property type="entry name" value="Potassium Channel Kv1.1, Chain A"/>
    <property type="match status" value="1"/>
</dbReference>
<dbReference type="Proteomes" id="UP000027265">
    <property type="component" value="Unassembled WGS sequence"/>
</dbReference>
<sequence length="312" mass="35108">MSTPNTSNFGFPKNSSSKCPILISDDTHTDLLVRSSNSVEFRVHKTILAVASPVFRDMFHVVDPLSDDEDEVDLPEDGKTLDRLFRLCYPVDEPTFGSLDSAWNVRKAAKKYIMDAAENRMKEILKQFLPEHPLRMFALACRDGFEDEAKLAARHTLRHPLLSSYVPELEDISGGALYRLLEYRLKCGQLTSELGFDWVPRVDYIFFKSGALHSGACLEMDSGMSMINGRFFPARTWWREYVNRARNALRERPCGEVVTTASLMWPALINAASCSTCSALAHNDLTEFAKVFAEEVEQTTTKIASGMSFVSP</sequence>
<reference evidence="3" key="1">
    <citation type="journal article" date="2014" name="Proc. Natl. Acad. Sci. U.S.A.">
        <title>Extensive sampling of basidiomycete genomes demonstrates inadequacy of the white-rot/brown-rot paradigm for wood decay fungi.</title>
        <authorList>
            <person name="Riley R."/>
            <person name="Salamov A.A."/>
            <person name="Brown D.W."/>
            <person name="Nagy L.G."/>
            <person name="Floudas D."/>
            <person name="Held B.W."/>
            <person name="Levasseur A."/>
            <person name="Lombard V."/>
            <person name="Morin E."/>
            <person name="Otillar R."/>
            <person name="Lindquist E.A."/>
            <person name="Sun H."/>
            <person name="LaButti K.M."/>
            <person name="Schmutz J."/>
            <person name="Jabbour D."/>
            <person name="Luo H."/>
            <person name="Baker S.E."/>
            <person name="Pisabarro A.G."/>
            <person name="Walton J.D."/>
            <person name="Blanchette R.A."/>
            <person name="Henrissat B."/>
            <person name="Martin F."/>
            <person name="Cullen D."/>
            <person name="Hibbett D.S."/>
            <person name="Grigoriev I.V."/>
        </authorList>
    </citation>
    <scope>NUCLEOTIDE SEQUENCE [LARGE SCALE GENOMIC DNA]</scope>
    <source>
        <strain evidence="3">MUCL 33604</strain>
    </source>
</reference>
<dbReference type="SMART" id="SM00225">
    <property type="entry name" value="BTB"/>
    <property type="match status" value="1"/>
</dbReference>
<dbReference type="AlphaFoldDB" id="A0A067Q3F7"/>
<dbReference type="SUPFAM" id="SSF54695">
    <property type="entry name" value="POZ domain"/>
    <property type="match status" value="1"/>
</dbReference>
<accession>A0A067Q3F7</accession>
<keyword evidence="3" id="KW-1185">Reference proteome</keyword>
<dbReference type="CDD" id="cd18186">
    <property type="entry name" value="BTB_POZ_ZBTB_KLHL-like"/>
    <property type="match status" value="1"/>
</dbReference>
<name>A0A067Q3F7_9AGAM</name>
<organism evidence="2 3">
    <name type="scientific">Jaapia argillacea MUCL 33604</name>
    <dbReference type="NCBI Taxonomy" id="933084"/>
    <lineage>
        <taxon>Eukaryota</taxon>
        <taxon>Fungi</taxon>
        <taxon>Dikarya</taxon>
        <taxon>Basidiomycota</taxon>
        <taxon>Agaricomycotina</taxon>
        <taxon>Agaricomycetes</taxon>
        <taxon>Agaricomycetidae</taxon>
        <taxon>Jaapiales</taxon>
        <taxon>Jaapiaceae</taxon>
        <taxon>Jaapia</taxon>
    </lineage>
</organism>
<dbReference type="InterPro" id="IPR011333">
    <property type="entry name" value="SKP1/BTB/POZ_sf"/>
</dbReference>
<evidence type="ECO:0000259" key="1">
    <source>
        <dbReference type="PROSITE" id="PS50097"/>
    </source>
</evidence>
<dbReference type="OrthoDB" id="3357985at2759"/>